<dbReference type="SUPFAM" id="SSF50978">
    <property type="entry name" value="WD40 repeat-like"/>
    <property type="match status" value="1"/>
</dbReference>
<evidence type="ECO:0000256" key="3">
    <source>
        <dbReference type="SAM" id="MobiDB-lite"/>
    </source>
</evidence>
<comment type="caution">
    <text evidence="4">The sequence shown here is derived from an EMBL/GenBank/DDBJ whole genome shotgun (WGS) entry which is preliminary data.</text>
</comment>
<dbReference type="EMBL" id="JALJOR010000005">
    <property type="protein sequence ID" value="KAK9816453.1"/>
    <property type="molecule type" value="Genomic_DNA"/>
</dbReference>
<dbReference type="AlphaFoldDB" id="A0AAW1Q2B7"/>
<dbReference type="PANTHER" id="PTHR14107">
    <property type="entry name" value="WD REPEAT PROTEIN"/>
    <property type="match status" value="1"/>
</dbReference>
<reference evidence="4 5" key="1">
    <citation type="journal article" date="2024" name="Nat. Commun.">
        <title>Phylogenomics reveals the evolutionary origins of lichenization in chlorophyte algae.</title>
        <authorList>
            <person name="Puginier C."/>
            <person name="Libourel C."/>
            <person name="Otte J."/>
            <person name="Skaloud P."/>
            <person name="Haon M."/>
            <person name="Grisel S."/>
            <person name="Petersen M."/>
            <person name="Berrin J.G."/>
            <person name="Delaux P.M."/>
            <person name="Dal Grande F."/>
            <person name="Keller J."/>
        </authorList>
    </citation>
    <scope>NUCLEOTIDE SEQUENCE [LARGE SCALE GENOMIC DNA]</scope>
    <source>
        <strain evidence="4 5">SAG 2043</strain>
    </source>
</reference>
<sequence>MSQLRNQFRASEGRYTYLSERLNGLISFNPSRFTYLTLAQLHDGEEAGRYLIYNVQDMLHICQYGTTDKVPVRSMSFSQPANNTLPVIPTCHAFQSSADGYDLLIGLSTGDVIVASLRGQLQGSAANTKPITFLHYNADGAVDGRSCTSVCWIPKSEGSLFAAAHSSGSLYFYNKGASIAAESRFSMKVGPGKGPTFTVSVPGGGINAIAAAPDGSKVATVSRDGVMRVYETSTSRLVTGFKSYYGGALCIAWSADGRYIAVGGEDDLVTVFGLAERGVVAWCQGHTSWVSHVAFDSWVWQQEDEAEPTGRQIVRTTSGMSASGVDVIYRLGSVGQDCQLMLWDITLTSDGLLASLPTGRDAAELIAAAVPRAEMIFTPPTVQARIHHEPLSDLLFTPEALFTADQGGQVKCWQRPPLMATPAVSLSDGPEADPCAQQQQR</sequence>
<dbReference type="Proteomes" id="UP001489004">
    <property type="component" value="Unassembled WGS sequence"/>
</dbReference>
<dbReference type="InterPro" id="IPR036322">
    <property type="entry name" value="WD40_repeat_dom_sf"/>
</dbReference>
<evidence type="ECO:0000256" key="2">
    <source>
        <dbReference type="ARBA" id="ARBA00022737"/>
    </source>
</evidence>
<keyword evidence="1" id="KW-0853">WD repeat</keyword>
<feature type="region of interest" description="Disordered" evidence="3">
    <location>
        <begin position="422"/>
        <end position="441"/>
    </location>
</feature>
<gene>
    <name evidence="4" type="ORF">WJX72_000494</name>
</gene>
<protein>
    <submittedName>
        <fullName evidence="4">Uncharacterized protein</fullName>
    </submittedName>
</protein>
<dbReference type="PANTHER" id="PTHR14107:SF16">
    <property type="entry name" value="AT02583P"/>
    <property type="match status" value="1"/>
</dbReference>
<keyword evidence="2" id="KW-0677">Repeat</keyword>
<proteinExistence type="predicted"/>
<evidence type="ECO:0000256" key="1">
    <source>
        <dbReference type="ARBA" id="ARBA00022574"/>
    </source>
</evidence>
<dbReference type="Pfam" id="PF00400">
    <property type="entry name" value="WD40"/>
    <property type="match status" value="2"/>
</dbReference>
<evidence type="ECO:0000313" key="5">
    <source>
        <dbReference type="Proteomes" id="UP001489004"/>
    </source>
</evidence>
<name>A0AAW1Q2B7_9CHLO</name>
<keyword evidence="5" id="KW-1185">Reference proteome</keyword>
<dbReference type="InterPro" id="IPR051362">
    <property type="entry name" value="WD_repeat_creC_regulators"/>
</dbReference>
<organism evidence="4 5">
    <name type="scientific">[Myrmecia] bisecta</name>
    <dbReference type="NCBI Taxonomy" id="41462"/>
    <lineage>
        <taxon>Eukaryota</taxon>
        <taxon>Viridiplantae</taxon>
        <taxon>Chlorophyta</taxon>
        <taxon>core chlorophytes</taxon>
        <taxon>Trebouxiophyceae</taxon>
        <taxon>Trebouxiales</taxon>
        <taxon>Trebouxiaceae</taxon>
        <taxon>Myrmecia</taxon>
    </lineage>
</organism>
<accession>A0AAW1Q2B7</accession>
<evidence type="ECO:0000313" key="4">
    <source>
        <dbReference type="EMBL" id="KAK9816453.1"/>
    </source>
</evidence>
<dbReference type="InterPro" id="IPR001680">
    <property type="entry name" value="WD40_rpt"/>
</dbReference>
<dbReference type="SMART" id="SM00320">
    <property type="entry name" value="WD40"/>
    <property type="match status" value="5"/>
</dbReference>
<dbReference type="InterPro" id="IPR015943">
    <property type="entry name" value="WD40/YVTN_repeat-like_dom_sf"/>
</dbReference>
<dbReference type="Gene3D" id="2.130.10.10">
    <property type="entry name" value="YVTN repeat-like/Quinoprotein amine dehydrogenase"/>
    <property type="match status" value="1"/>
</dbReference>